<dbReference type="InterPro" id="IPR009057">
    <property type="entry name" value="Homeodomain-like_sf"/>
</dbReference>
<dbReference type="SMART" id="SM00389">
    <property type="entry name" value="HOX"/>
    <property type="match status" value="1"/>
</dbReference>
<comment type="caution">
    <text evidence="9">The sequence shown here is derived from an EMBL/GenBank/DDBJ whole genome shotgun (WGS) entry which is preliminary data.</text>
</comment>
<dbReference type="SUPFAM" id="SSF46689">
    <property type="entry name" value="Homeodomain-like"/>
    <property type="match status" value="1"/>
</dbReference>
<proteinExistence type="predicted"/>
<reference evidence="9 10" key="1">
    <citation type="journal article" date="2022" name="Front. Cell. Infect. Microbiol.">
        <title>The Genomes of Two Strains of Taenia crassiceps the Animal Model for the Study of Human Cysticercosis.</title>
        <authorList>
            <person name="Bobes R.J."/>
            <person name="Estrada K."/>
            <person name="Rios-Valencia D.G."/>
            <person name="Calderon-Gallegos A."/>
            <person name="de la Torre P."/>
            <person name="Carrero J.C."/>
            <person name="Sanchez-Flores A."/>
            <person name="Laclette J.P."/>
        </authorList>
    </citation>
    <scope>NUCLEOTIDE SEQUENCE [LARGE SCALE GENOMIC DNA]</scope>
    <source>
        <strain evidence="9">WFUcys</strain>
    </source>
</reference>
<organism evidence="9 10">
    <name type="scientific">Taenia crassiceps</name>
    <dbReference type="NCBI Taxonomy" id="6207"/>
    <lineage>
        <taxon>Eukaryota</taxon>
        <taxon>Metazoa</taxon>
        <taxon>Spiralia</taxon>
        <taxon>Lophotrochozoa</taxon>
        <taxon>Platyhelminthes</taxon>
        <taxon>Cestoda</taxon>
        <taxon>Eucestoda</taxon>
        <taxon>Cyclophyllidea</taxon>
        <taxon>Taeniidae</taxon>
        <taxon>Taenia</taxon>
    </lineage>
</organism>
<evidence type="ECO:0000313" key="10">
    <source>
        <dbReference type="Proteomes" id="UP001651158"/>
    </source>
</evidence>
<dbReference type="PANTHER" id="PTHR45793:SF5">
    <property type="entry name" value="HOMEOTIC PROTEIN OCELLILESS"/>
    <property type="match status" value="1"/>
</dbReference>
<dbReference type="PROSITE" id="PS00027">
    <property type="entry name" value="HOMEOBOX_1"/>
    <property type="match status" value="1"/>
</dbReference>
<dbReference type="EMBL" id="JAKROA010000063">
    <property type="protein sequence ID" value="KAL5102583.1"/>
    <property type="molecule type" value="Genomic_DNA"/>
</dbReference>
<dbReference type="PANTHER" id="PTHR45793">
    <property type="entry name" value="HOMEOBOX PROTEIN"/>
    <property type="match status" value="1"/>
</dbReference>
<feature type="domain" description="Homeobox" evidence="8">
    <location>
        <begin position="163"/>
        <end position="223"/>
    </location>
</feature>
<evidence type="ECO:0000256" key="5">
    <source>
        <dbReference type="ARBA" id="ARBA00023242"/>
    </source>
</evidence>
<name>A0ABR4PZ24_9CEST</name>
<dbReference type="InterPro" id="IPR017970">
    <property type="entry name" value="Homeobox_CS"/>
</dbReference>
<comment type="subcellular location">
    <subcellularLocation>
        <location evidence="1 6 7">Nucleus</location>
    </subcellularLocation>
</comment>
<dbReference type="Proteomes" id="UP001651158">
    <property type="component" value="Unassembled WGS sequence"/>
</dbReference>
<feature type="DNA-binding region" description="Homeobox" evidence="6">
    <location>
        <begin position="165"/>
        <end position="224"/>
    </location>
</feature>
<dbReference type="Pfam" id="PF00046">
    <property type="entry name" value="Homeodomain"/>
    <property type="match status" value="1"/>
</dbReference>
<evidence type="ECO:0000256" key="4">
    <source>
        <dbReference type="ARBA" id="ARBA00023155"/>
    </source>
</evidence>
<keyword evidence="10" id="KW-1185">Reference proteome</keyword>
<gene>
    <name evidence="9" type="ORF">TcWFU_001348</name>
</gene>
<evidence type="ECO:0000313" key="9">
    <source>
        <dbReference type="EMBL" id="KAL5102583.1"/>
    </source>
</evidence>
<sequence>MSRLVGETFMHSKPRFDEAPVATASDDASSYISSTPPTVTAPTAATPRYTSTVVPAFPTFPRISATNAVWPFKYNGAELQLESSTALSTDIEAVIVSGRSCRTAPTAALLLQSTSPGSSLHGGRGHVFAARTAVAKAGWSAPLELETEGSVGVRRGAESIAQSSSRRQRTVYTPEQLRALEELFAVNKYPDLVAREQLAARLELAESRVQVWFKNRRAKLRNVQRQS</sequence>
<evidence type="ECO:0000256" key="6">
    <source>
        <dbReference type="PROSITE-ProRule" id="PRU00108"/>
    </source>
</evidence>
<dbReference type="PROSITE" id="PS50071">
    <property type="entry name" value="HOMEOBOX_2"/>
    <property type="match status" value="1"/>
</dbReference>
<evidence type="ECO:0000256" key="1">
    <source>
        <dbReference type="ARBA" id="ARBA00004123"/>
    </source>
</evidence>
<dbReference type="CDD" id="cd00086">
    <property type="entry name" value="homeodomain"/>
    <property type="match status" value="1"/>
</dbReference>
<keyword evidence="5 6" id="KW-0539">Nucleus</keyword>
<keyword evidence="3 6" id="KW-0238">DNA-binding</keyword>
<keyword evidence="2" id="KW-0217">Developmental protein</keyword>
<evidence type="ECO:0000259" key="8">
    <source>
        <dbReference type="PROSITE" id="PS50071"/>
    </source>
</evidence>
<accession>A0ABR4PZ24</accession>
<protein>
    <recommendedName>
        <fullName evidence="8">Homeobox domain-containing protein</fullName>
    </recommendedName>
</protein>
<evidence type="ECO:0000256" key="2">
    <source>
        <dbReference type="ARBA" id="ARBA00022473"/>
    </source>
</evidence>
<evidence type="ECO:0000256" key="3">
    <source>
        <dbReference type="ARBA" id="ARBA00023125"/>
    </source>
</evidence>
<dbReference type="InterPro" id="IPR001356">
    <property type="entry name" value="HD"/>
</dbReference>
<evidence type="ECO:0000256" key="7">
    <source>
        <dbReference type="RuleBase" id="RU000682"/>
    </source>
</evidence>
<keyword evidence="4 6" id="KW-0371">Homeobox</keyword>
<dbReference type="Gene3D" id="1.10.10.60">
    <property type="entry name" value="Homeodomain-like"/>
    <property type="match status" value="1"/>
</dbReference>